<dbReference type="AlphaFoldDB" id="A0A9P5U4L7"/>
<organism evidence="2 3">
    <name type="scientific">Rhodocollybia butyracea</name>
    <dbReference type="NCBI Taxonomy" id="206335"/>
    <lineage>
        <taxon>Eukaryota</taxon>
        <taxon>Fungi</taxon>
        <taxon>Dikarya</taxon>
        <taxon>Basidiomycota</taxon>
        <taxon>Agaricomycotina</taxon>
        <taxon>Agaricomycetes</taxon>
        <taxon>Agaricomycetidae</taxon>
        <taxon>Agaricales</taxon>
        <taxon>Marasmiineae</taxon>
        <taxon>Omphalotaceae</taxon>
        <taxon>Rhodocollybia</taxon>
    </lineage>
</organism>
<feature type="domain" description="DUF6593" evidence="1">
    <location>
        <begin position="43"/>
        <end position="166"/>
    </location>
</feature>
<proteinExistence type="predicted"/>
<reference evidence="2" key="1">
    <citation type="submission" date="2020-11" db="EMBL/GenBank/DDBJ databases">
        <authorList>
            <consortium name="DOE Joint Genome Institute"/>
            <person name="Ahrendt S."/>
            <person name="Riley R."/>
            <person name="Andreopoulos W."/>
            <person name="Labutti K."/>
            <person name="Pangilinan J."/>
            <person name="Ruiz-Duenas F.J."/>
            <person name="Barrasa J.M."/>
            <person name="Sanchez-Garcia M."/>
            <person name="Camarero S."/>
            <person name="Miyauchi S."/>
            <person name="Serrano A."/>
            <person name="Linde D."/>
            <person name="Babiker R."/>
            <person name="Drula E."/>
            <person name="Ayuso-Fernandez I."/>
            <person name="Pacheco R."/>
            <person name="Padilla G."/>
            <person name="Ferreira P."/>
            <person name="Barriuso J."/>
            <person name="Kellner H."/>
            <person name="Castanera R."/>
            <person name="Alfaro M."/>
            <person name="Ramirez L."/>
            <person name="Pisabarro A.G."/>
            <person name="Kuo A."/>
            <person name="Tritt A."/>
            <person name="Lipzen A."/>
            <person name="He G."/>
            <person name="Yan M."/>
            <person name="Ng V."/>
            <person name="Cullen D."/>
            <person name="Martin F."/>
            <person name="Rosso M.-N."/>
            <person name="Henrissat B."/>
            <person name="Hibbett D."/>
            <person name="Martinez A.T."/>
            <person name="Grigoriev I.V."/>
        </authorList>
    </citation>
    <scope>NUCLEOTIDE SEQUENCE</scope>
    <source>
        <strain evidence="2">AH 40177</strain>
    </source>
</reference>
<evidence type="ECO:0000313" key="3">
    <source>
        <dbReference type="Proteomes" id="UP000772434"/>
    </source>
</evidence>
<evidence type="ECO:0000313" key="2">
    <source>
        <dbReference type="EMBL" id="KAF9064878.1"/>
    </source>
</evidence>
<sequence length="182" mass="20221">MHHRSPSSQDLKLKLKVDTIGILSTSRPKSTGIVEEGHDADSSSSYAVETPSDILHREITTIYKGLNKEKVGSIEIHNYRHDVVNVRGTNISLTTSFTGTSGEFTASDGQAYKWAWKQPAIELLAHDGSETLVARYDRAHILVYPQALHIVEEVLVTLLYMLQTTRRDDIHGQIIATVGANR</sequence>
<name>A0A9P5U4L7_9AGAR</name>
<gene>
    <name evidence="2" type="ORF">BDP27DRAFT_1332889</name>
</gene>
<dbReference type="OrthoDB" id="3021178at2759"/>
<protein>
    <recommendedName>
        <fullName evidence="1">DUF6593 domain-containing protein</fullName>
    </recommendedName>
</protein>
<dbReference type="Pfam" id="PF20236">
    <property type="entry name" value="DUF6593"/>
    <property type="match status" value="1"/>
</dbReference>
<accession>A0A9P5U4L7</accession>
<dbReference type="EMBL" id="JADNRY010000113">
    <property type="protein sequence ID" value="KAF9064878.1"/>
    <property type="molecule type" value="Genomic_DNA"/>
</dbReference>
<comment type="caution">
    <text evidence="2">The sequence shown here is derived from an EMBL/GenBank/DDBJ whole genome shotgun (WGS) entry which is preliminary data.</text>
</comment>
<evidence type="ECO:0000259" key="1">
    <source>
        <dbReference type="Pfam" id="PF20236"/>
    </source>
</evidence>
<keyword evidence="3" id="KW-1185">Reference proteome</keyword>
<dbReference type="Proteomes" id="UP000772434">
    <property type="component" value="Unassembled WGS sequence"/>
</dbReference>
<dbReference type="InterPro" id="IPR046528">
    <property type="entry name" value="DUF6593"/>
</dbReference>